<dbReference type="RefSeq" id="WP_094821298.1">
    <property type="nucleotide sequence ID" value="NZ_NEVO01000007.1"/>
</dbReference>
<evidence type="ECO:0000313" key="2">
    <source>
        <dbReference type="EMBL" id="OZI56234.1"/>
    </source>
</evidence>
<dbReference type="InterPro" id="IPR029063">
    <property type="entry name" value="SAM-dependent_MTases_sf"/>
</dbReference>
<dbReference type="SUPFAM" id="SSF53335">
    <property type="entry name" value="S-adenosyl-L-methionine-dependent methyltransferases"/>
    <property type="match status" value="1"/>
</dbReference>
<protein>
    <submittedName>
        <fullName evidence="2">Uncharacterized protein</fullName>
    </submittedName>
</protein>
<dbReference type="EMBL" id="NEVQ01000013">
    <property type="protein sequence ID" value="OZI56234.1"/>
    <property type="molecule type" value="Genomic_DNA"/>
</dbReference>
<dbReference type="Proteomes" id="UP000216885">
    <property type="component" value="Unassembled WGS sequence"/>
</dbReference>
<keyword evidence="3" id="KW-1185">Reference proteome</keyword>
<gene>
    <name evidence="2" type="ORF">CAL20_12385</name>
</gene>
<reference evidence="2 3" key="1">
    <citation type="submission" date="2017-05" db="EMBL/GenBank/DDBJ databases">
        <title>Complete and WGS of Bordetella genogroups.</title>
        <authorList>
            <person name="Spilker T."/>
            <person name="LiPuma J."/>
        </authorList>
    </citation>
    <scope>NUCLEOTIDE SEQUENCE [LARGE SCALE GENOMIC DNA]</scope>
    <source>
        <strain evidence="2 3">AU9919</strain>
    </source>
</reference>
<evidence type="ECO:0000313" key="3">
    <source>
        <dbReference type="Proteomes" id="UP000216885"/>
    </source>
</evidence>
<dbReference type="Gene3D" id="3.40.50.150">
    <property type="entry name" value="Vaccinia Virus protein VP39"/>
    <property type="match status" value="1"/>
</dbReference>
<dbReference type="OrthoDB" id="101857at2"/>
<name>A0A261U2P7_9BORD</name>
<organism evidence="2 3">
    <name type="scientific">Bordetella genomosp. 4</name>
    <dbReference type="NCBI Taxonomy" id="463044"/>
    <lineage>
        <taxon>Bacteria</taxon>
        <taxon>Pseudomonadati</taxon>
        <taxon>Pseudomonadota</taxon>
        <taxon>Betaproteobacteria</taxon>
        <taxon>Burkholderiales</taxon>
        <taxon>Alcaligenaceae</taxon>
        <taxon>Bordetella</taxon>
    </lineage>
</organism>
<accession>A0A261U2P7</accession>
<dbReference type="AlphaFoldDB" id="A0A261U2P7"/>
<proteinExistence type="predicted"/>
<evidence type="ECO:0000256" key="1">
    <source>
        <dbReference type="SAM" id="MobiDB-lite"/>
    </source>
</evidence>
<feature type="region of interest" description="Disordered" evidence="1">
    <location>
        <begin position="33"/>
        <end position="76"/>
    </location>
</feature>
<sequence length="280" mass="31024">MTKTKAAKVKEAKAKGLKLIDVKAKDAKTKGRSIKVKGAKAKGADVTPKRAKAKDSGAKTKRTRIKQTKPKSAAELSTQVWSADTIPDLPHMEAEGIALLGEHLTGIRVFLEYGSGGSSLMVAQAGVKSIYSVDTDKQFLKAVRQRLLDEGIPRRRYIPIYADIGATKEWGRPVDESHARDWPAYCTAPWEKLLKTGERPDLVLIDGRFRVASFLITMLMAPPGCVILFDDYVDRPEYHVVERYLQPARLAGRMAEFVVEPVAEPFAALIDLLKYSTESR</sequence>
<comment type="caution">
    <text evidence="2">The sequence shown here is derived from an EMBL/GenBank/DDBJ whole genome shotgun (WGS) entry which is preliminary data.</text>
</comment>
<feature type="compositionally biased region" description="Basic residues" evidence="1">
    <location>
        <begin position="59"/>
        <end position="69"/>
    </location>
</feature>